<dbReference type="EMBL" id="QKWJ01000030">
    <property type="protein sequence ID" value="RDK08111.1"/>
    <property type="molecule type" value="Genomic_DNA"/>
</dbReference>
<comment type="caution">
    <text evidence="1">The sequence shown here is derived from an EMBL/GenBank/DDBJ whole genome shotgun (WGS) entry which is preliminary data.</text>
</comment>
<gene>
    <name evidence="1" type="ORF">DN412_22350</name>
</gene>
<sequence>MSDLACRLINVSGTKSNAPRVWEPLRVPREAIAREVERLADESRPDDGRRAASIVHPQSQAPGLGFSPGVDVTINVLKPGESTVPIRRNSNQIEFCISGRGIVRAGQEVSHMERWDVCTIPSMQFYSHCNDGDELWIRLTYSNAPLLEKLGVHYLESASEAMKAVLVPRVADRRYTRQNAPDVQIGEAGARLRGYEFLTDIQVVDSKGLHWPWKDVSEYVSQSPGDDRRGIMLLYNPATGRRNGTTHSFFATISSAPAGSPPRPADRGHRHSSVAMNYHFEGSGKSIVDGKTIEWQAGDLLLSAPAWSEHAHFIGPDGARVLTVQDHPLHIGMESLIWQERMDGPILTLGSESGQTGYVGPRQAGA</sequence>
<dbReference type="PANTHER" id="PTHR41517:SF1">
    <property type="entry name" value="CUPIN"/>
    <property type="match status" value="1"/>
</dbReference>
<dbReference type="InterPro" id="IPR014710">
    <property type="entry name" value="RmlC-like_jellyroll"/>
</dbReference>
<dbReference type="InterPro" id="IPR047183">
    <property type="entry name" value="GDO-like"/>
</dbReference>
<dbReference type="PANTHER" id="PTHR41517">
    <property type="entry name" value="1,2-DIOXYGENASE PROTEIN-RELATED"/>
    <property type="match status" value="1"/>
</dbReference>
<dbReference type="AlphaFoldDB" id="A0A370NR73"/>
<dbReference type="Proteomes" id="UP000255165">
    <property type="component" value="Unassembled WGS sequence"/>
</dbReference>
<proteinExistence type="predicted"/>
<keyword evidence="2" id="KW-1185">Reference proteome</keyword>
<evidence type="ECO:0008006" key="3">
    <source>
        <dbReference type="Google" id="ProtNLM"/>
    </source>
</evidence>
<protein>
    <recommendedName>
        <fullName evidence="3">Gentisate 1,2-dioxygenase</fullName>
    </recommendedName>
</protein>
<dbReference type="RefSeq" id="WP_115213582.1">
    <property type="nucleotide sequence ID" value="NZ_QKWJ01000030.1"/>
</dbReference>
<dbReference type="GO" id="GO:0051213">
    <property type="term" value="F:dioxygenase activity"/>
    <property type="evidence" value="ECO:0007669"/>
    <property type="project" value="InterPro"/>
</dbReference>
<organism evidence="1 2">
    <name type="scientific">Cupriavidus lacunae</name>
    <dbReference type="NCBI Taxonomy" id="2666307"/>
    <lineage>
        <taxon>Bacteria</taxon>
        <taxon>Pseudomonadati</taxon>
        <taxon>Pseudomonadota</taxon>
        <taxon>Betaproteobacteria</taxon>
        <taxon>Burkholderiales</taxon>
        <taxon>Burkholderiaceae</taxon>
        <taxon>Cupriavidus</taxon>
    </lineage>
</organism>
<dbReference type="Gene3D" id="2.60.120.10">
    <property type="entry name" value="Jelly Rolls"/>
    <property type="match status" value="2"/>
</dbReference>
<reference evidence="2" key="1">
    <citation type="submission" date="2018-06" db="EMBL/GenBank/DDBJ databases">
        <authorList>
            <person name="Feng T."/>
            <person name="Jeon C.O."/>
        </authorList>
    </citation>
    <scope>NUCLEOTIDE SEQUENCE [LARGE SCALE GENOMIC DNA]</scope>
    <source>
        <strain evidence="2">S23</strain>
    </source>
</reference>
<evidence type="ECO:0000313" key="1">
    <source>
        <dbReference type="EMBL" id="RDK08111.1"/>
    </source>
</evidence>
<evidence type="ECO:0000313" key="2">
    <source>
        <dbReference type="Proteomes" id="UP000255165"/>
    </source>
</evidence>
<dbReference type="SUPFAM" id="SSF51182">
    <property type="entry name" value="RmlC-like cupins"/>
    <property type="match status" value="1"/>
</dbReference>
<dbReference type="InterPro" id="IPR011051">
    <property type="entry name" value="RmlC_Cupin_sf"/>
</dbReference>
<accession>A0A370NR73</accession>
<name>A0A370NR73_9BURK</name>